<dbReference type="RefSeq" id="WP_097114946.1">
    <property type="nucleotide sequence ID" value="NZ_CP083931.1"/>
</dbReference>
<feature type="transmembrane region" description="Helical" evidence="1">
    <location>
        <begin position="50"/>
        <end position="75"/>
    </location>
</feature>
<reference evidence="3 4" key="1">
    <citation type="submission" date="2017-09" db="EMBL/GenBank/DDBJ databases">
        <authorList>
            <person name="Ehlers B."/>
            <person name="Leendertz F.H."/>
        </authorList>
    </citation>
    <scope>NUCLEOTIDE SEQUENCE [LARGE SCALE GENOMIC DNA]</scope>
    <source>
        <strain evidence="3 4">DSM 16848</strain>
    </source>
</reference>
<dbReference type="PANTHER" id="PTHR47216">
    <property type="match status" value="1"/>
</dbReference>
<dbReference type="OrthoDB" id="256494at2"/>
<feature type="transmembrane region" description="Helical" evidence="1">
    <location>
        <begin position="133"/>
        <end position="150"/>
    </location>
</feature>
<keyword evidence="1" id="KW-0812">Transmembrane</keyword>
<dbReference type="Proteomes" id="UP000219669">
    <property type="component" value="Unassembled WGS sequence"/>
</dbReference>
<dbReference type="EMBL" id="OCNF01000022">
    <property type="protein sequence ID" value="SOD70132.1"/>
    <property type="molecule type" value="Genomic_DNA"/>
</dbReference>
<dbReference type="CDD" id="cd03386">
    <property type="entry name" value="PAP2_Aur1_like"/>
    <property type="match status" value="1"/>
</dbReference>
<dbReference type="PANTHER" id="PTHR47216:SF4">
    <property type="entry name" value="OS01G0859400 PROTEIN"/>
    <property type="match status" value="1"/>
</dbReference>
<evidence type="ECO:0000256" key="1">
    <source>
        <dbReference type="SAM" id="Phobius"/>
    </source>
</evidence>
<dbReference type="InterPro" id="IPR029021">
    <property type="entry name" value="Prot-tyrosine_phosphatase-like"/>
</dbReference>
<dbReference type="Pfam" id="PF14378">
    <property type="entry name" value="PAP2_3"/>
    <property type="match status" value="1"/>
</dbReference>
<accession>A0A286EGT7</accession>
<dbReference type="SMART" id="SM00195">
    <property type="entry name" value="DSPc"/>
    <property type="match status" value="1"/>
</dbReference>
<feature type="transmembrane region" description="Helical" evidence="1">
    <location>
        <begin position="219"/>
        <end position="236"/>
    </location>
</feature>
<gene>
    <name evidence="3" type="ORF">SAMN02746062_01995</name>
</gene>
<feature type="domain" description="Tyrosine-protein phosphatase" evidence="2">
    <location>
        <begin position="297"/>
        <end position="423"/>
    </location>
</feature>
<dbReference type="AlphaFoldDB" id="A0A286EGT7"/>
<dbReference type="SUPFAM" id="SSF52799">
    <property type="entry name" value="(Phosphotyrosine protein) phosphatases II"/>
    <property type="match status" value="1"/>
</dbReference>
<evidence type="ECO:0000259" key="2">
    <source>
        <dbReference type="SMART" id="SM00195"/>
    </source>
</evidence>
<evidence type="ECO:0000313" key="3">
    <source>
        <dbReference type="EMBL" id="SOD70132.1"/>
    </source>
</evidence>
<sequence>MRSNSSPTFVHSAKLCAFVVVFFYATYGLANWLSAWRVPLTEITFAWEAYIPFIEISIVPYWSLNVLYVLAIFLCRNHDEQRHLVRQLLATQCVAILCFVLFPLQMSWQKPPTSGISGSLFATVALFDAPYNQAPSLHIMLAMVVGAFYWRRFQAAWARKLTVIWFSLIGISVLTTWQHHFIDVPTGIFVASWIMWWLPENAQAPQWHRPNPFSHTRYAALYLFGAMILLILANLLSWWLLWGVVSCLIMALIYGVFGANAFQKQANGKHTLAMRILLLPYHIIGSEIAKWWTRQHPRHFITPKIELGSLFAAPPCPAVLDLSAEYPYPHTVAHYVNIPWLDLVAPSVADLRQAAQTLNSLHNQYRSVYVCCALGYERSTAVVVLWLAKYGGMESVAAAYQHVVRQRPQARLSAETLRHLEWAYAE</sequence>
<dbReference type="Gene3D" id="3.90.190.10">
    <property type="entry name" value="Protein tyrosine phosphatase superfamily"/>
    <property type="match status" value="1"/>
</dbReference>
<keyword evidence="1" id="KW-0472">Membrane</keyword>
<organism evidence="3 4">
    <name type="scientific">Alysiella filiformis DSM 16848</name>
    <dbReference type="NCBI Taxonomy" id="1120981"/>
    <lineage>
        <taxon>Bacteria</taxon>
        <taxon>Pseudomonadati</taxon>
        <taxon>Pseudomonadota</taxon>
        <taxon>Betaproteobacteria</taxon>
        <taxon>Neisseriales</taxon>
        <taxon>Neisseriaceae</taxon>
        <taxon>Alysiella</taxon>
    </lineage>
</organism>
<dbReference type="InterPro" id="IPR026841">
    <property type="entry name" value="Aur1/Ipt1"/>
</dbReference>
<dbReference type="Pfam" id="PF00782">
    <property type="entry name" value="DSPc"/>
    <property type="match status" value="1"/>
</dbReference>
<dbReference type="InterPro" id="IPR000340">
    <property type="entry name" value="Dual-sp_phosphatase_cat-dom"/>
</dbReference>
<feature type="transmembrane region" description="Helical" evidence="1">
    <location>
        <begin position="157"/>
        <end position="174"/>
    </location>
</feature>
<feature type="transmembrane region" description="Helical" evidence="1">
    <location>
        <begin position="242"/>
        <end position="262"/>
    </location>
</feature>
<dbReference type="GO" id="GO:0016020">
    <property type="term" value="C:membrane"/>
    <property type="evidence" value="ECO:0007669"/>
    <property type="project" value="UniProtKB-SubCell"/>
</dbReference>
<name>A0A286EGT7_9NEIS</name>
<feature type="transmembrane region" description="Helical" evidence="1">
    <location>
        <begin position="87"/>
        <end position="104"/>
    </location>
</feature>
<evidence type="ECO:0000313" key="4">
    <source>
        <dbReference type="Proteomes" id="UP000219669"/>
    </source>
</evidence>
<protein>
    <submittedName>
        <fullName evidence="3">PAP2 superfamily protein</fullName>
    </submittedName>
</protein>
<feature type="transmembrane region" description="Helical" evidence="1">
    <location>
        <begin position="12"/>
        <end position="30"/>
    </location>
</feature>
<dbReference type="InterPro" id="IPR020422">
    <property type="entry name" value="TYR_PHOSPHATASE_DUAL_dom"/>
</dbReference>
<keyword evidence="4" id="KW-1185">Reference proteome</keyword>
<proteinExistence type="predicted"/>
<keyword evidence="1" id="KW-1133">Transmembrane helix</keyword>